<evidence type="ECO:0000256" key="1">
    <source>
        <dbReference type="ARBA" id="ARBA00009235"/>
    </source>
</evidence>
<dbReference type="eggNOG" id="COG0794">
    <property type="taxonomic scope" value="Bacteria"/>
</dbReference>
<dbReference type="NCBIfam" id="TIGR03127">
    <property type="entry name" value="RuMP_HxlB"/>
    <property type="match status" value="1"/>
</dbReference>
<dbReference type="OrthoDB" id="9797832at2"/>
<dbReference type="PANTHER" id="PTHR43443:SF1">
    <property type="entry name" value="3-HEXULOSE-6-PHOSPHATE ISOMERASE"/>
    <property type="match status" value="1"/>
</dbReference>
<dbReference type="InterPro" id="IPR046348">
    <property type="entry name" value="SIS_dom_sf"/>
</dbReference>
<proteinExistence type="inferred from homology"/>
<sequence length="176" mass="19289">MTTSPFDAIISELQQLKGSLSQEELDTFIDHLTEGKRIFIAGAGRSGLMAKAFCMRLMHLGRQAYTVGDVSTPSFTKDDVIVFASGSGETASLKLMAKKAKESGGRIITVTASKASSLRNDADAVVTLPVHDTSMQPMGSTFEQTLLLFFDAVVLRYMERYSITEQRMKQTHANLE</sequence>
<keyword evidence="3" id="KW-0413">Isomerase</keyword>
<dbReference type="RefSeq" id="WP_007200603.1">
    <property type="nucleotide sequence ID" value="NZ_AKKV01000019.1"/>
</dbReference>
<protein>
    <submittedName>
        <fullName evidence="3">6-phospho-3-hexuloisomerase (PHI)</fullName>
    </submittedName>
</protein>
<dbReference type="CDD" id="cd05005">
    <property type="entry name" value="SIS_PHI"/>
    <property type="match status" value="1"/>
</dbReference>
<dbReference type="GO" id="GO:1901135">
    <property type="term" value="P:carbohydrate derivative metabolic process"/>
    <property type="evidence" value="ECO:0007669"/>
    <property type="project" value="InterPro"/>
</dbReference>
<dbReference type="AlphaFoldDB" id="I8J5L5"/>
<organism evidence="3 4">
    <name type="scientific">Fictibacillus macauensis ZFHKF-1</name>
    <dbReference type="NCBI Taxonomy" id="1196324"/>
    <lineage>
        <taxon>Bacteria</taxon>
        <taxon>Bacillati</taxon>
        <taxon>Bacillota</taxon>
        <taxon>Bacilli</taxon>
        <taxon>Bacillales</taxon>
        <taxon>Fictibacillaceae</taxon>
        <taxon>Fictibacillus</taxon>
    </lineage>
</organism>
<dbReference type="EMBL" id="AKKV01000019">
    <property type="protein sequence ID" value="EIT87091.1"/>
    <property type="molecule type" value="Genomic_DNA"/>
</dbReference>
<accession>I8J5L5</accession>
<gene>
    <name evidence="3" type="ORF">A374_02519</name>
</gene>
<keyword evidence="4" id="KW-1185">Reference proteome</keyword>
<dbReference type="InterPro" id="IPR001347">
    <property type="entry name" value="SIS_dom"/>
</dbReference>
<dbReference type="PATRIC" id="fig|1196324.3.peg.506"/>
<evidence type="ECO:0000313" key="3">
    <source>
        <dbReference type="EMBL" id="EIT87091.1"/>
    </source>
</evidence>
<dbReference type="PROSITE" id="PS51464">
    <property type="entry name" value="SIS"/>
    <property type="match status" value="1"/>
</dbReference>
<dbReference type="Pfam" id="PF01380">
    <property type="entry name" value="SIS"/>
    <property type="match status" value="1"/>
</dbReference>
<name>I8J5L5_9BACL</name>
<comment type="similarity">
    <text evidence="1">Belongs to the SIS family. PHI subfamily.</text>
</comment>
<dbReference type="Proteomes" id="UP000004080">
    <property type="component" value="Unassembled WGS sequence"/>
</dbReference>
<reference evidence="3 4" key="1">
    <citation type="journal article" date="2012" name="J. Bacteriol.">
        <title>Genome of Bacillus macauensis ZFHKF-1, a Long-Chain-Forming Bacterium.</title>
        <authorList>
            <person name="Cai L."/>
            <person name="Zhang T."/>
        </authorList>
    </citation>
    <scope>NUCLEOTIDE SEQUENCE [LARGE SCALE GENOMIC DNA]</scope>
    <source>
        <strain evidence="3 4">ZFHKF-1</strain>
    </source>
</reference>
<dbReference type="Gene3D" id="3.40.50.10490">
    <property type="entry name" value="Glucose-6-phosphate isomerase like protein, domain 1"/>
    <property type="match status" value="1"/>
</dbReference>
<dbReference type="GO" id="GO:0097367">
    <property type="term" value="F:carbohydrate derivative binding"/>
    <property type="evidence" value="ECO:0007669"/>
    <property type="project" value="InterPro"/>
</dbReference>
<dbReference type="STRING" id="1196324.A374_02519"/>
<feature type="domain" description="SIS" evidence="2">
    <location>
        <begin position="28"/>
        <end position="163"/>
    </location>
</feature>
<dbReference type="SUPFAM" id="SSF53697">
    <property type="entry name" value="SIS domain"/>
    <property type="match status" value="1"/>
</dbReference>
<evidence type="ECO:0000313" key="4">
    <source>
        <dbReference type="Proteomes" id="UP000004080"/>
    </source>
</evidence>
<comment type="caution">
    <text evidence="3">The sequence shown here is derived from an EMBL/GenBank/DDBJ whole genome shotgun (WGS) entry which is preliminary data.</text>
</comment>
<dbReference type="GO" id="GO:0016853">
    <property type="term" value="F:isomerase activity"/>
    <property type="evidence" value="ECO:0007669"/>
    <property type="project" value="UniProtKB-KW"/>
</dbReference>
<evidence type="ECO:0000259" key="2">
    <source>
        <dbReference type="PROSITE" id="PS51464"/>
    </source>
</evidence>
<dbReference type="InterPro" id="IPR017552">
    <property type="entry name" value="PHI/rmpB"/>
</dbReference>
<dbReference type="PANTHER" id="PTHR43443">
    <property type="entry name" value="3-HEXULOSE-6-PHOSPHATE ISOMERASE"/>
    <property type="match status" value="1"/>
</dbReference>